<dbReference type="PROSITE" id="PS51257">
    <property type="entry name" value="PROKAR_LIPOPROTEIN"/>
    <property type="match status" value="1"/>
</dbReference>
<keyword evidence="4" id="KW-1185">Reference proteome</keyword>
<dbReference type="Proteomes" id="UP001165297">
    <property type="component" value="Unassembled WGS sequence"/>
</dbReference>
<dbReference type="EMBL" id="JAJADQ010000008">
    <property type="protein sequence ID" value="MCB2378993.1"/>
    <property type="molecule type" value="Genomic_DNA"/>
</dbReference>
<protein>
    <submittedName>
        <fullName evidence="3">Uncharacterized protein</fullName>
    </submittedName>
</protein>
<accession>A0ABS8AEZ8</accession>
<evidence type="ECO:0000313" key="4">
    <source>
        <dbReference type="Proteomes" id="UP001165297"/>
    </source>
</evidence>
<evidence type="ECO:0000313" key="3">
    <source>
        <dbReference type="EMBL" id="MCB2378993.1"/>
    </source>
</evidence>
<evidence type="ECO:0000256" key="2">
    <source>
        <dbReference type="SAM" id="SignalP"/>
    </source>
</evidence>
<feature type="region of interest" description="Disordered" evidence="1">
    <location>
        <begin position="20"/>
        <end position="90"/>
    </location>
</feature>
<proteinExistence type="predicted"/>
<organism evidence="3 4">
    <name type="scientific">Hymenobacter nitidus</name>
    <dbReference type="NCBI Taxonomy" id="2880929"/>
    <lineage>
        <taxon>Bacteria</taxon>
        <taxon>Pseudomonadati</taxon>
        <taxon>Bacteroidota</taxon>
        <taxon>Cytophagia</taxon>
        <taxon>Cytophagales</taxon>
        <taxon>Hymenobacteraceae</taxon>
        <taxon>Hymenobacter</taxon>
    </lineage>
</organism>
<comment type="caution">
    <text evidence="3">The sequence shown here is derived from an EMBL/GenBank/DDBJ whole genome shotgun (WGS) entry which is preliminary data.</text>
</comment>
<name>A0ABS8AEZ8_9BACT</name>
<evidence type="ECO:0000256" key="1">
    <source>
        <dbReference type="SAM" id="MobiDB-lite"/>
    </source>
</evidence>
<feature type="compositionally biased region" description="Low complexity" evidence="1">
    <location>
        <begin position="65"/>
        <end position="90"/>
    </location>
</feature>
<feature type="signal peptide" evidence="2">
    <location>
        <begin position="1"/>
        <end position="27"/>
    </location>
</feature>
<feature type="chain" id="PRO_5045212131" evidence="2">
    <location>
        <begin position="28"/>
        <end position="90"/>
    </location>
</feature>
<reference evidence="3" key="1">
    <citation type="submission" date="2021-10" db="EMBL/GenBank/DDBJ databases">
        <authorList>
            <person name="Dean J.D."/>
            <person name="Kim M.K."/>
            <person name="Newey C.N."/>
            <person name="Stoker T.S."/>
            <person name="Thompson D.W."/>
            <person name="Grose J.H."/>
        </authorList>
    </citation>
    <scope>NUCLEOTIDE SEQUENCE</scope>
    <source>
        <strain evidence="3">BT635</strain>
    </source>
</reference>
<keyword evidence="2" id="KW-0732">Signal</keyword>
<feature type="compositionally biased region" description="Low complexity" evidence="1">
    <location>
        <begin position="20"/>
        <end position="51"/>
    </location>
</feature>
<sequence>MKSFFFVPALLLLAACQSSSTTSTTEAATPEVPAAKATKPAPAAAESANAEYIDPNTITVNGKAPRPGALRRSLSLPRPASRRTSATAAT</sequence>
<gene>
    <name evidence="3" type="ORF">LGH70_15435</name>
</gene>